<keyword evidence="1" id="KW-1133">Transmembrane helix</keyword>
<keyword evidence="3" id="KW-1185">Reference proteome</keyword>
<gene>
    <name evidence="2" type="ORF">GCM10011361_21880</name>
</gene>
<protein>
    <submittedName>
        <fullName evidence="2">Uncharacterized protein</fullName>
    </submittedName>
</protein>
<reference evidence="3" key="1">
    <citation type="journal article" date="2019" name="Int. J. Syst. Evol. Microbiol.">
        <title>The Global Catalogue of Microorganisms (GCM) 10K type strain sequencing project: providing services to taxonomists for standard genome sequencing and annotation.</title>
        <authorList>
            <consortium name="The Broad Institute Genomics Platform"/>
            <consortium name="The Broad Institute Genome Sequencing Center for Infectious Disease"/>
            <person name="Wu L."/>
            <person name="Ma J."/>
        </authorList>
    </citation>
    <scope>NUCLEOTIDE SEQUENCE [LARGE SCALE GENOMIC DNA]</scope>
    <source>
        <strain evidence="3">CGMCC 1.12606</strain>
    </source>
</reference>
<feature type="transmembrane region" description="Helical" evidence="1">
    <location>
        <begin position="29"/>
        <end position="48"/>
    </location>
</feature>
<evidence type="ECO:0000256" key="1">
    <source>
        <dbReference type="SAM" id="Phobius"/>
    </source>
</evidence>
<comment type="caution">
    <text evidence="2">The sequence shown here is derived from an EMBL/GenBank/DDBJ whole genome shotgun (WGS) entry which is preliminary data.</text>
</comment>
<dbReference type="RefSeq" id="WP_188370820.1">
    <property type="nucleotide sequence ID" value="NZ_BMFH01000002.1"/>
</dbReference>
<evidence type="ECO:0000313" key="2">
    <source>
        <dbReference type="EMBL" id="GGD54959.1"/>
    </source>
</evidence>
<keyword evidence="1" id="KW-0812">Transmembrane</keyword>
<dbReference type="EMBL" id="BMFH01000002">
    <property type="protein sequence ID" value="GGD54959.1"/>
    <property type="molecule type" value="Genomic_DNA"/>
</dbReference>
<evidence type="ECO:0000313" key="3">
    <source>
        <dbReference type="Proteomes" id="UP000625780"/>
    </source>
</evidence>
<sequence length="172" mass="19575">MVLSILTAIYTLPILPEGKNLRHRGLVKILIIGLVWTGTTVLLPVVEVASMQSWDVWVEFVQRFLLILVLMVPFEIRDLSTDPMDMLTIPQRLGPAKTRRLGLWACVIFYLSTFLVDELSVEEILGKTMIVLSLAGLLIFLPKKQSRYFASFWVEAFPVFWVLGLWGIQALV</sequence>
<feature type="transmembrane region" description="Helical" evidence="1">
    <location>
        <begin position="148"/>
        <end position="168"/>
    </location>
</feature>
<organism evidence="2 3">
    <name type="scientific">Muriicola marianensis</name>
    <dbReference type="NCBI Taxonomy" id="1324801"/>
    <lineage>
        <taxon>Bacteria</taxon>
        <taxon>Pseudomonadati</taxon>
        <taxon>Bacteroidota</taxon>
        <taxon>Flavobacteriia</taxon>
        <taxon>Flavobacteriales</taxon>
        <taxon>Flavobacteriaceae</taxon>
        <taxon>Muriicola</taxon>
    </lineage>
</organism>
<keyword evidence="1" id="KW-0472">Membrane</keyword>
<name>A0ABQ1R1R3_9FLAO</name>
<proteinExistence type="predicted"/>
<accession>A0ABQ1R1R3</accession>
<feature type="transmembrane region" description="Helical" evidence="1">
    <location>
        <begin position="124"/>
        <end position="141"/>
    </location>
</feature>
<dbReference type="Proteomes" id="UP000625780">
    <property type="component" value="Unassembled WGS sequence"/>
</dbReference>